<dbReference type="PANTHER" id="PTHR24321:SF14">
    <property type="entry name" value="SHORT-CHAIN TYPE DEHYDROGENASE_REDUCTASE BLR2146-RELATED"/>
    <property type="match status" value="1"/>
</dbReference>
<evidence type="ECO:0000256" key="1">
    <source>
        <dbReference type="ARBA" id="ARBA00006484"/>
    </source>
</evidence>
<evidence type="ECO:0000313" key="3">
    <source>
        <dbReference type="EMBL" id="MBP2360168.1"/>
    </source>
</evidence>
<comment type="caution">
    <text evidence="3">The sequence shown here is derived from an EMBL/GenBank/DDBJ whole genome shotgun (WGS) entry which is preliminary data.</text>
</comment>
<evidence type="ECO:0000256" key="2">
    <source>
        <dbReference type="ARBA" id="ARBA00023002"/>
    </source>
</evidence>
<dbReference type="InterPro" id="IPR020904">
    <property type="entry name" value="Sc_DH/Rdtase_CS"/>
</dbReference>
<dbReference type="SUPFAM" id="SSF51735">
    <property type="entry name" value="NAD(P)-binding Rossmann-fold domains"/>
    <property type="match status" value="1"/>
</dbReference>
<proteinExistence type="inferred from homology"/>
<dbReference type="PROSITE" id="PS00061">
    <property type="entry name" value="ADH_SHORT"/>
    <property type="match status" value="1"/>
</dbReference>
<gene>
    <name evidence="3" type="ORF">JOF59_002568</name>
</gene>
<dbReference type="Gene3D" id="3.40.50.720">
    <property type="entry name" value="NAD(P)-binding Rossmann-like Domain"/>
    <property type="match status" value="1"/>
</dbReference>
<comment type="similarity">
    <text evidence="1">Belongs to the short-chain dehydrogenases/reductases (SDR) family.</text>
</comment>
<sequence>MAGLSRLDGKRVLVIGGGGAGIGRSIVRACAAAGAAVVVVDVDAARAAEATDELRATGHVAHALSGDVRSLEQLEALITGAAERLGGLDILVTVVGGQVAFVPAVKLHEMADEDWDTVYELNLRYVARAVRHVLRLFLEQGTGGNIVSIGSVTGFMAAPKQAGYGAAKAGLYSLARTVAAEYAADGIRMNVVAGGAISTAVNTGSSDAWVPEIPAGRYGTSEEMAAAAVYLASDEARYVTGQQIVLDGGVSVRGPFPE</sequence>
<evidence type="ECO:0000313" key="4">
    <source>
        <dbReference type="Proteomes" id="UP001519311"/>
    </source>
</evidence>
<dbReference type="PRINTS" id="PR00081">
    <property type="entry name" value="GDHRDH"/>
</dbReference>
<keyword evidence="2 3" id="KW-0560">Oxidoreductase</keyword>
<name>A0ABS4V8D0_9ACTN</name>
<dbReference type="EMBL" id="JAGINS010000001">
    <property type="protein sequence ID" value="MBP2360168.1"/>
    <property type="molecule type" value="Genomic_DNA"/>
</dbReference>
<reference evidence="3 4" key="1">
    <citation type="submission" date="2021-03" db="EMBL/GenBank/DDBJ databases">
        <title>Sequencing the genomes of 1000 actinobacteria strains.</title>
        <authorList>
            <person name="Klenk H.-P."/>
        </authorList>
    </citation>
    <scope>NUCLEOTIDE SEQUENCE [LARGE SCALE GENOMIC DNA]</scope>
    <source>
        <strain evidence="3 4">DSM 40843</strain>
    </source>
</reference>
<dbReference type="InterPro" id="IPR036291">
    <property type="entry name" value="NAD(P)-bd_dom_sf"/>
</dbReference>
<dbReference type="PANTHER" id="PTHR24321">
    <property type="entry name" value="DEHYDROGENASES, SHORT CHAIN"/>
    <property type="match status" value="1"/>
</dbReference>
<dbReference type="CDD" id="cd05233">
    <property type="entry name" value="SDR_c"/>
    <property type="match status" value="1"/>
</dbReference>
<accession>A0ABS4V8D0</accession>
<dbReference type="RefSeq" id="WP_209470108.1">
    <property type="nucleotide sequence ID" value="NZ_BMWJ01000004.1"/>
</dbReference>
<organism evidence="3 4">
    <name type="scientific">Streptomyces clavifer</name>
    <dbReference type="NCBI Taxonomy" id="68188"/>
    <lineage>
        <taxon>Bacteria</taxon>
        <taxon>Bacillati</taxon>
        <taxon>Actinomycetota</taxon>
        <taxon>Actinomycetes</taxon>
        <taxon>Kitasatosporales</taxon>
        <taxon>Streptomycetaceae</taxon>
        <taxon>Streptomyces</taxon>
    </lineage>
</organism>
<protein>
    <submittedName>
        <fullName evidence="3">3-oxoacyl-[acyl-carrier protein] reductase</fullName>
        <ecNumber evidence="3">1.1.1.100</ecNumber>
    </submittedName>
</protein>
<dbReference type="GO" id="GO:0004316">
    <property type="term" value="F:3-oxoacyl-[acyl-carrier-protein] reductase (NADPH) activity"/>
    <property type="evidence" value="ECO:0007669"/>
    <property type="project" value="UniProtKB-EC"/>
</dbReference>
<dbReference type="InterPro" id="IPR002347">
    <property type="entry name" value="SDR_fam"/>
</dbReference>
<keyword evidence="4" id="KW-1185">Reference proteome</keyword>
<dbReference type="Proteomes" id="UP001519311">
    <property type="component" value="Unassembled WGS sequence"/>
</dbReference>
<dbReference type="PRINTS" id="PR00080">
    <property type="entry name" value="SDRFAMILY"/>
</dbReference>
<dbReference type="Pfam" id="PF13561">
    <property type="entry name" value="adh_short_C2"/>
    <property type="match status" value="1"/>
</dbReference>
<dbReference type="EC" id="1.1.1.100" evidence="3"/>